<keyword evidence="3 6" id="KW-0812">Transmembrane</keyword>
<keyword evidence="4 6" id="KW-1133">Transmembrane helix</keyword>
<keyword evidence="5 6" id="KW-0472">Membrane</keyword>
<comment type="similarity">
    <text evidence="2">Belongs to the vacuolar ATPase subunit S1 family.</text>
</comment>
<reference evidence="9 10" key="1">
    <citation type="journal article" date="2024" name="Insects">
        <title>An Improved Chromosome-Level Genome Assembly of the Firefly Pyrocoelia pectoralis.</title>
        <authorList>
            <person name="Fu X."/>
            <person name="Meyer-Rochow V.B."/>
            <person name="Ballantyne L."/>
            <person name="Zhu X."/>
        </authorList>
    </citation>
    <scope>NUCLEOTIDE SEQUENCE [LARGE SCALE GENOMIC DNA]</scope>
    <source>
        <strain evidence="9">XCY_ONT2</strain>
    </source>
</reference>
<gene>
    <name evidence="9" type="ORF">RI129_005679</name>
</gene>
<dbReference type="GO" id="GO:0033176">
    <property type="term" value="C:proton-transporting V-type ATPase complex"/>
    <property type="evidence" value="ECO:0007669"/>
    <property type="project" value="TreeGrafter"/>
</dbReference>
<evidence type="ECO:0000256" key="2">
    <source>
        <dbReference type="ARBA" id="ARBA00009037"/>
    </source>
</evidence>
<proteinExistence type="inferred from homology"/>
<dbReference type="GO" id="GO:0030641">
    <property type="term" value="P:regulation of cellular pH"/>
    <property type="evidence" value="ECO:0007669"/>
    <property type="project" value="TreeGrafter"/>
</dbReference>
<comment type="subcellular location">
    <subcellularLocation>
        <location evidence="1">Membrane</location>
        <topology evidence="1">Single-pass membrane protein</topology>
    </subcellularLocation>
</comment>
<dbReference type="Proteomes" id="UP001329430">
    <property type="component" value="Chromosome 4"/>
</dbReference>
<dbReference type="InterPro" id="IPR046755">
    <property type="entry name" value="VAS1_LD"/>
</dbReference>
<comment type="caution">
    <text evidence="9">The sequence shown here is derived from an EMBL/GenBank/DDBJ whole genome shotgun (WGS) entry which is preliminary data.</text>
</comment>
<keyword evidence="10" id="KW-1185">Reference proteome</keyword>
<name>A0AAN7VDT9_9COLE</name>
<evidence type="ECO:0000259" key="7">
    <source>
        <dbReference type="Pfam" id="PF05827"/>
    </source>
</evidence>
<feature type="transmembrane region" description="Helical" evidence="6">
    <location>
        <begin position="162"/>
        <end position="183"/>
    </location>
</feature>
<evidence type="ECO:0000313" key="10">
    <source>
        <dbReference type="Proteomes" id="UP001329430"/>
    </source>
</evidence>
<feature type="domain" description="V-type proton ATPase subunit S1 luminal" evidence="7">
    <location>
        <begin position="24"/>
        <end position="142"/>
    </location>
</feature>
<dbReference type="InterPro" id="IPR046756">
    <property type="entry name" value="VAS1/VOA1_TM"/>
</dbReference>
<evidence type="ECO:0000256" key="6">
    <source>
        <dbReference type="SAM" id="Phobius"/>
    </source>
</evidence>
<protein>
    <submittedName>
        <fullName evidence="9">Uncharacterized protein</fullName>
    </submittedName>
</protein>
<dbReference type="Pfam" id="PF05827">
    <property type="entry name" value="VAS1_LD"/>
    <property type="match status" value="1"/>
</dbReference>
<dbReference type="InterPro" id="IPR008388">
    <property type="entry name" value="Ac45_acc_su"/>
</dbReference>
<accession>A0AAN7VDT9</accession>
<dbReference type="GO" id="GO:0001671">
    <property type="term" value="F:ATPase activator activity"/>
    <property type="evidence" value="ECO:0007669"/>
    <property type="project" value="TreeGrafter"/>
</dbReference>
<dbReference type="EMBL" id="JAVRBK010000004">
    <property type="protein sequence ID" value="KAK5644379.1"/>
    <property type="molecule type" value="Genomic_DNA"/>
</dbReference>
<evidence type="ECO:0000256" key="5">
    <source>
        <dbReference type="ARBA" id="ARBA00023136"/>
    </source>
</evidence>
<evidence type="ECO:0000259" key="8">
    <source>
        <dbReference type="Pfam" id="PF20520"/>
    </source>
</evidence>
<feature type="domain" description="V-type proton ATPase subunit S1/VOA1 transmembrane" evidence="8">
    <location>
        <begin position="156"/>
        <end position="194"/>
    </location>
</feature>
<dbReference type="PANTHER" id="PTHR12471:SF4">
    <property type="entry name" value="AGAP001624-PA"/>
    <property type="match status" value="1"/>
</dbReference>
<dbReference type="Pfam" id="PF20520">
    <property type="entry name" value="Ac45-VOA1_TM"/>
    <property type="match status" value="1"/>
</dbReference>
<dbReference type="PANTHER" id="PTHR12471">
    <property type="entry name" value="VACUOLAR ATP SYNTHASE SUBUNIT S1"/>
    <property type="match status" value="1"/>
</dbReference>
<evidence type="ECO:0000313" key="9">
    <source>
        <dbReference type="EMBL" id="KAK5644379.1"/>
    </source>
</evidence>
<evidence type="ECO:0000256" key="3">
    <source>
        <dbReference type="ARBA" id="ARBA00022692"/>
    </source>
</evidence>
<evidence type="ECO:0000256" key="4">
    <source>
        <dbReference type="ARBA" id="ARBA00022989"/>
    </source>
</evidence>
<evidence type="ECO:0000256" key="1">
    <source>
        <dbReference type="ARBA" id="ARBA00004167"/>
    </source>
</evidence>
<dbReference type="AlphaFoldDB" id="A0AAN7VDT9"/>
<sequence>MEPITGPILYSAVLPTDKTVEAMIYSSKAPLLKINGNNIDLGDSTFSNMDIRDAYTRLVVTIPIVNGKISLRFRFDWLSSYWYFNFVEVDFVDAEIKQYNLTLNKEVMAPRRFSYHCGGSAIFIDNDNDVELHLFDVQAQPDAHNHRFSDAYNCVPFTTAPIWSGIFVTFLLGIGLVVGLSALNNIKTMDKFDNHKTKQLSITVWE</sequence>
<organism evidence="9 10">
    <name type="scientific">Pyrocoelia pectoralis</name>
    <dbReference type="NCBI Taxonomy" id="417401"/>
    <lineage>
        <taxon>Eukaryota</taxon>
        <taxon>Metazoa</taxon>
        <taxon>Ecdysozoa</taxon>
        <taxon>Arthropoda</taxon>
        <taxon>Hexapoda</taxon>
        <taxon>Insecta</taxon>
        <taxon>Pterygota</taxon>
        <taxon>Neoptera</taxon>
        <taxon>Endopterygota</taxon>
        <taxon>Coleoptera</taxon>
        <taxon>Polyphaga</taxon>
        <taxon>Elateriformia</taxon>
        <taxon>Elateroidea</taxon>
        <taxon>Lampyridae</taxon>
        <taxon>Lampyrinae</taxon>
        <taxon>Pyrocoelia</taxon>
    </lineage>
</organism>